<dbReference type="EMBL" id="BART01041161">
    <property type="protein sequence ID" value="GAH23681.1"/>
    <property type="molecule type" value="Genomic_DNA"/>
</dbReference>
<name>X1DRP5_9ZZZZ</name>
<feature type="non-terminal residue" evidence="1">
    <location>
        <position position="1"/>
    </location>
</feature>
<proteinExistence type="predicted"/>
<protein>
    <submittedName>
        <fullName evidence="1">Uncharacterized protein</fullName>
    </submittedName>
</protein>
<organism evidence="1">
    <name type="scientific">marine sediment metagenome</name>
    <dbReference type="NCBI Taxonomy" id="412755"/>
    <lineage>
        <taxon>unclassified sequences</taxon>
        <taxon>metagenomes</taxon>
        <taxon>ecological metagenomes</taxon>
    </lineage>
</organism>
<gene>
    <name evidence="1" type="ORF">S01H4_66453</name>
</gene>
<accession>X1DRP5</accession>
<sequence>KTLAPSERGEIEIPNALLKGIKEQNWKVRVVKMEQNQFKGDIGAKEKYEQLKNDSSWLQLLKI</sequence>
<reference evidence="1" key="1">
    <citation type="journal article" date="2014" name="Front. Microbiol.">
        <title>High frequency of phylogenetically diverse reductive dehalogenase-homologous genes in deep subseafloor sedimentary metagenomes.</title>
        <authorList>
            <person name="Kawai M."/>
            <person name="Futagami T."/>
            <person name="Toyoda A."/>
            <person name="Takaki Y."/>
            <person name="Nishi S."/>
            <person name="Hori S."/>
            <person name="Arai W."/>
            <person name="Tsubouchi T."/>
            <person name="Morono Y."/>
            <person name="Uchiyama I."/>
            <person name="Ito T."/>
            <person name="Fujiyama A."/>
            <person name="Inagaki F."/>
            <person name="Takami H."/>
        </authorList>
    </citation>
    <scope>NUCLEOTIDE SEQUENCE</scope>
    <source>
        <strain evidence="1">Expedition CK06-06</strain>
    </source>
</reference>
<evidence type="ECO:0000313" key="1">
    <source>
        <dbReference type="EMBL" id="GAH23681.1"/>
    </source>
</evidence>
<dbReference type="AlphaFoldDB" id="X1DRP5"/>
<comment type="caution">
    <text evidence="1">The sequence shown here is derived from an EMBL/GenBank/DDBJ whole genome shotgun (WGS) entry which is preliminary data.</text>
</comment>